<evidence type="ECO:0000313" key="3">
    <source>
        <dbReference type="Proteomes" id="UP001500556"/>
    </source>
</evidence>
<accession>A0ABP8YAJ3</accession>
<reference evidence="3" key="1">
    <citation type="journal article" date="2019" name="Int. J. Syst. Evol. Microbiol.">
        <title>The Global Catalogue of Microorganisms (GCM) 10K type strain sequencing project: providing services to taxonomists for standard genome sequencing and annotation.</title>
        <authorList>
            <consortium name="The Broad Institute Genomics Platform"/>
            <consortium name="The Broad Institute Genome Sequencing Center for Infectious Disease"/>
            <person name="Wu L."/>
            <person name="Ma J."/>
        </authorList>
    </citation>
    <scope>NUCLEOTIDE SEQUENCE [LARGE SCALE GENOMIC DNA]</scope>
    <source>
        <strain evidence="3">JCM 18961</strain>
    </source>
</reference>
<evidence type="ECO:0000313" key="2">
    <source>
        <dbReference type="EMBL" id="GAA4724472.1"/>
    </source>
</evidence>
<evidence type="ECO:0000256" key="1">
    <source>
        <dbReference type="SAM" id="MobiDB-lite"/>
    </source>
</evidence>
<name>A0ABP8YAJ3_9MICO</name>
<organism evidence="2 3">
    <name type="scientific">Pedococcus ginsenosidimutans</name>
    <dbReference type="NCBI Taxonomy" id="490570"/>
    <lineage>
        <taxon>Bacteria</taxon>
        <taxon>Bacillati</taxon>
        <taxon>Actinomycetota</taxon>
        <taxon>Actinomycetes</taxon>
        <taxon>Micrococcales</taxon>
        <taxon>Intrasporangiaceae</taxon>
        <taxon>Pedococcus</taxon>
    </lineage>
</organism>
<dbReference type="Proteomes" id="UP001500556">
    <property type="component" value="Unassembled WGS sequence"/>
</dbReference>
<keyword evidence="3" id="KW-1185">Reference proteome</keyword>
<gene>
    <name evidence="2" type="ORF">GCM10025782_23130</name>
</gene>
<sequence>MTENTTAKPAFKVKAGGSKGQAITELLVKEPGLSRAAIAERVGCTVGRVGETIRFLAAEGSKEEKAAASKHVTAQAKAREAAKRETEKKRAAEKAAKAKAKAAAPKK</sequence>
<comment type="caution">
    <text evidence="2">The sequence shown here is derived from an EMBL/GenBank/DDBJ whole genome shotgun (WGS) entry which is preliminary data.</text>
</comment>
<feature type="compositionally biased region" description="Basic and acidic residues" evidence="1">
    <location>
        <begin position="77"/>
        <end position="96"/>
    </location>
</feature>
<dbReference type="EMBL" id="BAABLO010000011">
    <property type="protein sequence ID" value="GAA4724472.1"/>
    <property type="molecule type" value="Genomic_DNA"/>
</dbReference>
<feature type="compositionally biased region" description="Basic residues" evidence="1">
    <location>
        <begin position="97"/>
        <end position="107"/>
    </location>
</feature>
<dbReference type="RefSeq" id="WP_345503446.1">
    <property type="nucleotide sequence ID" value="NZ_BAABLO010000011.1"/>
</dbReference>
<proteinExistence type="predicted"/>
<feature type="region of interest" description="Disordered" evidence="1">
    <location>
        <begin position="60"/>
        <end position="107"/>
    </location>
</feature>
<protein>
    <submittedName>
        <fullName evidence="2">Uncharacterized protein</fullName>
    </submittedName>
</protein>